<gene>
    <name evidence="1" type="ORF">F6R98_07045</name>
</gene>
<proteinExistence type="predicted"/>
<keyword evidence="2" id="KW-1185">Reference proteome</keyword>
<reference evidence="1 2" key="1">
    <citation type="submission" date="2019-09" db="EMBL/GenBank/DDBJ databases">
        <title>Ecophysiology of the spiral-shaped methanotroph Methylospira mobilis as revealed by the complete genome sequence.</title>
        <authorList>
            <person name="Oshkin I.Y."/>
            <person name="Dedysh S.N."/>
            <person name="Miroshnikov K."/>
            <person name="Danilova O.V."/>
            <person name="Hakobyan A."/>
            <person name="Liesack W."/>
        </authorList>
    </citation>
    <scope>NUCLEOTIDE SEQUENCE [LARGE SCALE GENOMIC DNA]</scope>
    <source>
        <strain evidence="1 2">Shm1</strain>
    </source>
</reference>
<dbReference type="Proteomes" id="UP000325755">
    <property type="component" value="Chromosome"/>
</dbReference>
<dbReference type="AlphaFoldDB" id="A0A5Q0BJM8"/>
<evidence type="ECO:0000313" key="2">
    <source>
        <dbReference type="Proteomes" id="UP000325755"/>
    </source>
</evidence>
<sequence>MLPAEVKERLRVNFSPASIHNANLIGGKEDIDLYAEVCEQLKEVRKLRLDAKSADSIRDRKDSLASATTLLSLPTKIQGDVLNQDRVRTIQKVTIETMKEAAPELQTRFLELLEKRLGGSNV</sequence>
<dbReference type="InParanoid" id="A0A5Q0BJM8"/>
<protein>
    <submittedName>
        <fullName evidence="1">Uncharacterized protein</fullName>
    </submittedName>
</protein>
<accession>A0A5Q0BJM8</accession>
<dbReference type="KEGG" id="mmob:F6R98_07045"/>
<name>A0A5Q0BJM8_9GAMM</name>
<organism evidence="1 2">
    <name type="scientific">Candidatus Methylospira mobilis</name>
    <dbReference type="NCBI Taxonomy" id="1808979"/>
    <lineage>
        <taxon>Bacteria</taxon>
        <taxon>Pseudomonadati</taxon>
        <taxon>Pseudomonadota</taxon>
        <taxon>Gammaproteobacteria</taxon>
        <taxon>Methylococcales</taxon>
        <taxon>Methylococcaceae</taxon>
        <taxon>Candidatus Methylospira</taxon>
    </lineage>
</organism>
<dbReference type="RefSeq" id="WP_153248396.1">
    <property type="nucleotide sequence ID" value="NZ_CP044205.1"/>
</dbReference>
<evidence type="ECO:0000313" key="1">
    <source>
        <dbReference type="EMBL" id="QFY42411.1"/>
    </source>
</evidence>
<dbReference type="OrthoDB" id="5576670at2"/>
<dbReference type="EMBL" id="CP044205">
    <property type="protein sequence ID" value="QFY42411.1"/>
    <property type="molecule type" value="Genomic_DNA"/>
</dbReference>